<organism evidence="1 2">
    <name type="scientific">Streptomyces albiflavescens</name>
    <dbReference type="NCBI Taxonomy" id="1623582"/>
    <lineage>
        <taxon>Bacteria</taxon>
        <taxon>Bacillati</taxon>
        <taxon>Actinomycetota</taxon>
        <taxon>Actinomycetes</taxon>
        <taxon>Kitasatosporales</taxon>
        <taxon>Streptomycetaceae</taxon>
        <taxon>Streptomyces</taxon>
    </lineage>
</organism>
<evidence type="ECO:0000313" key="1">
    <source>
        <dbReference type="EMBL" id="GGN68089.1"/>
    </source>
</evidence>
<reference evidence="1 2" key="1">
    <citation type="journal article" date="2014" name="Int. J. Syst. Evol. Microbiol.">
        <title>Complete genome sequence of Corynebacterium casei LMG S-19264T (=DSM 44701T), isolated from a smear-ripened cheese.</title>
        <authorList>
            <consortium name="US DOE Joint Genome Institute (JGI-PGF)"/>
            <person name="Walter F."/>
            <person name="Albersmeier A."/>
            <person name="Kalinowski J."/>
            <person name="Ruckert C."/>
        </authorList>
    </citation>
    <scope>NUCLEOTIDE SEQUENCE [LARGE SCALE GENOMIC DNA]</scope>
    <source>
        <strain evidence="1 2">CGMCC 4.7111</strain>
    </source>
</reference>
<comment type="caution">
    <text evidence="1">The sequence shown here is derived from an EMBL/GenBank/DDBJ whole genome shotgun (WGS) entry which is preliminary data.</text>
</comment>
<dbReference type="AlphaFoldDB" id="A0A917Y5U5"/>
<dbReference type="EMBL" id="BMMM01000007">
    <property type="protein sequence ID" value="GGN68089.1"/>
    <property type="molecule type" value="Genomic_DNA"/>
</dbReference>
<evidence type="ECO:0000313" key="2">
    <source>
        <dbReference type="Proteomes" id="UP000600365"/>
    </source>
</evidence>
<dbReference type="RefSeq" id="WP_189187488.1">
    <property type="nucleotide sequence ID" value="NZ_BMMM01000007.1"/>
</dbReference>
<dbReference type="Proteomes" id="UP000600365">
    <property type="component" value="Unassembled WGS sequence"/>
</dbReference>
<name>A0A917Y5U5_9ACTN</name>
<protein>
    <submittedName>
        <fullName evidence="1">Uncharacterized protein</fullName>
    </submittedName>
</protein>
<proteinExistence type="predicted"/>
<accession>A0A917Y5U5</accession>
<sequence>MFAFRVPTSAWQTDAGYDVLKLDIVSGSTCSANLGPGRSFDCVDLLT</sequence>
<gene>
    <name evidence="1" type="ORF">GCM10011579_041200</name>
</gene>
<keyword evidence="2" id="KW-1185">Reference proteome</keyword>